<proteinExistence type="predicted"/>
<reference evidence="2 3" key="2">
    <citation type="submission" date="2018-11" db="EMBL/GenBank/DDBJ databases">
        <authorList>
            <consortium name="Pathogen Informatics"/>
        </authorList>
    </citation>
    <scope>NUCLEOTIDE SEQUENCE [LARGE SCALE GENOMIC DNA]</scope>
</reference>
<evidence type="ECO:0000313" key="3">
    <source>
        <dbReference type="Proteomes" id="UP000050794"/>
    </source>
</evidence>
<dbReference type="EMBL" id="UYWY01001186">
    <property type="protein sequence ID" value="VDM26343.1"/>
    <property type="molecule type" value="Genomic_DNA"/>
</dbReference>
<accession>A0A183TZ61</accession>
<feature type="region of interest" description="Disordered" evidence="1">
    <location>
        <begin position="89"/>
        <end position="185"/>
    </location>
</feature>
<sequence>MMTLPLRIEPTRLFTTILISIKEPRKASIKVCRGNLGDAQADNKEWNERGEQRSTSAYRCSLRSEYSVRHKTPPIPVSDEDGISLCGSERAVDVPTPTRSLPPRPPTRTPVHGKPRAPRPPPPPYNPKGSKATANTPSKPPPPPYPGRPATPSNGVEFVPQDTSTPKSDRDSSSSSVVAEGERREVIRDKEERQQKVMSVYENVDCNEPSTANTVWYEYGCV</sequence>
<name>A0A183TZ61_TOXCA</name>
<organism evidence="3 4">
    <name type="scientific">Toxocara canis</name>
    <name type="common">Canine roundworm</name>
    <dbReference type="NCBI Taxonomy" id="6265"/>
    <lineage>
        <taxon>Eukaryota</taxon>
        <taxon>Metazoa</taxon>
        <taxon>Ecdysozoa</taxon>
        <taxon>Nematoda</taxon>
        <taxon>Chromadorea</taxon>
        <taxon>Rhabditida</taxon>
        <taxon>Spirurina</taxon>
        <taxon>Ascaridomorpha</taxon>
        <taxon>Ascaridoidea</taxon>
        <taxon>Toxocaridae</taxon>
        <taxon>Toxocara</taxon>
    </lineage>
</organism>
<feature type="region of interest" description="Disordered" evidence="1">
    <location>
        <begin position="65"/>
        <end position="84"/>
    </location>
</feature>
<feature type="compositionally biased region" description="Pro residues" evidence="1">
    <location>
        <begin position="138"/>
        <end position="149"/>
    </location>
</feature>
<dbReference type="WBParaSite" id="TCNE_0000153001-mRNA-1">
    <property type="protein sequence ID" value="TCNE_0000153001-mRNA-1"/>
    <property type="gene ID" value="TCNE_0000153001"/>
</dbReference>
<protein>
    <submittedName>
        <fullName evidence="4">WH2 domain-containing protein</fullName>
    </submittedName>
</protein>
<evidence type="ECO:0000313" key="2">
    <source>
        <dbReference type="EMBL" id="VDM26343.1"/>
    </source>
</evidence>
<keyword evidence="3" id="KW-1185">Reference proteome</keyword>
<gene>
    <name evidence="2" type="ORF">TCNE_LOCUS1531</name>
</gene>
<dbReference type="Proteomes" id="UP000050794">
    <property type="component" value="Unassembled WGS sequence"/>
</dbReference>
<evidence type="ECO:0000256" key="1">
    <source>
        <dbReference type="SAM" id="MobiDB-lite"/>
    </source>
</evidence>
<dbReference type="AlphaFoldDB" id="A0A183TZ61"/>
<reference evidence="4" key="1">
    <citation type="submission" date="2016-06" db="UniProtKB">
        <authorList>
            <consortium name="WormBaseParasite"/>
        </authorList>
    </citation>
    <scope>IDENTIFICATION</scope>
</reference>
<evidence type="ECO:0000313" key="4">
    <source>
        <dbReference type="WBParaSite" id="TCNE_0000153001-mRNA-1"/>
    </source>
</evidence>